<evidence type="ECO:0000313" key="7">
    <source>
        <dbReference type="Proteomes" id="UP000597444"/>
    </source>
</evidence>
<feature type="domain" description="Transposase IS4-like" evidence="1">
    <location>
        <begin position="137"/>
        <end position="359"/>
    </location>
</feature>
<dbReference type="GO" id="GO:0004803">
    <property type="term" value="F:transposase activity"/>
    <property type="evidence" value="ECO:0007669"/>
    <property type="project" value="InterPro"/>
</dbReference>
<evidence type="ECO:0000259" key="2">
    <source>
        <dbReference type="Pfam" id="PF13808"/>
    </source>
</evidence>
<accession>A0A8J3IM52</accession>
<dbReference type="PANTHER" id="PTHR30298:SF0">
    <property type="entry name" value="PROTEIN YBFL-RELATED"/>
    <property type="match status" value="1"/>
</dbReference>
<dbReference type="InterPro" id="IPR002559">
    <property type="entry name" value="Transposase_11"/>
</dbReference>
<dbReference type="Pfam" id="PF01609">
    <property type="entry name" value="DDE_Tnp_1"/>
    <property type="match status" value="1"/>
</dbReference>
<dbReference type="EMBL" id="BNJK01000001">
    <property type="protein sequence ID" value="GHO96945.1"/>
    <property type="molecule type" value="Genomic_DNA"/>
</dbReference>
<dbReference type="EMBL" id="BNJK01000001">
    <property type="protein sequence ID" value="GHO94243.1"/>
    <property type="molecule type" value="Genomic_DNA"/>
</dbReference>
<dbReference type="InterPro" id="IPR032806">
    <property type="entry name" value="YbfD_N"/>
</dbReference>
<evidence type="ECO:0000313" key="4">
    <source>
        <dbReference type="EMBL" id="GHO96483.1"/>
    </source>
</evidence>
<organism evidence="4 7">
    <name type="scientific">Reticulibacter mediterranei</name>
    <dbReference type="NCBI Taxonomy" id="2778369"/>
    <lineage>
        <taxon>Bacteria</taxon>
        <taxon>Bacillati</taxon>
        <taxon>Chloroflexota</taxon>
        <taxon>Ktedonobacteria</taxon>
        <taxon>Ktedonobacterales</taxon>
        <taxon>Reticulibacteraceae</taxon>
        <taxon>Reticulibacter</taxon>
    </lineage>
</organism>
<dbReference type="Pfam" id="PF13808">
    <property type="entry name" value="DDE_Tnp_1_assoc"/>
    <property type="match status" value="1"/>
</dbReference>
<dbReference type="InterPro" id="IPR047647">
    <property type="entry name" value="ISAs1_transpos"/>
</dbReference>
<feature type="domain" description="H repeat-associated protein N-terminal" evidence="2">
    <location>
        <begin position="26"/>
        <end position="112"/>
    </location>
</feature>
<evidence type="ECO:0000259" key="1">
    <source>
        <dbReference type="Pfam" id="PF01609"/>
    </source>
</evidence>
<sequence>MDYTTWNVPPQAEMEAAESAVLSLYEALQGLTDPRRAQGKRYSLAVILCLLVLAKLAGQKTLSAATEWIRHRAGYLAQHFELRREKMPCQTTYWNVLAKVDGKHLDEILSAFFVRWEAQIRCGDEPSRLHTPQSQADHAHLAIDGKTLRATTSQEHPIHQLSCYEVATGIVLWHCNVGAKENEISALKPLLTPSCVKGRILTLDAMHTQRDLCSRVHQLAGDYILIAKENQPTLQEDIADLLEDRGPDRRRWKQAETWDKAHGRKEHRAITCSPDLNEWFGKQWEGIEQVFRLERTTFLLKAGTLRHEVVYGLSSLSMRQAPPSRLLALIREHWAIENRLHYRRDGSLGEDACQTRTGRVPSLLAQLNSTVLSLMDRVGVRNVARQMRYFDAHPQQALALLFTGSCTVY</sequence>
<dbReference type="PANTHER" id="PTHR30298">
    <property type="entry name" value="H REPEAT-ASSOCIATED PREDICTED TRANSPOSASE"/>
    <property type="match status" value="1"/>
</dbReference>
<name>A0A8J3IM52_9CHLR</name>
<evidence type="ECO:0000313" key="6">
    <source>
        <dbReference type="EMBL" id="GHO96945.1"/>
    </source>
</evidence>
<dbReference type="EMBL" id="BNJK01000001">
    <property type="protein sequence ID" value="GHO96573.1"/>
    <property type="molecule type" value="Genomic_DNA"/>
</dbReference>
<dbReference type="GO" id="GO:0003677">
    <property type="term" value="F:DNA binding"/>
    <property type="evidence" value="ECO:0007669"/>
    <property type="project" value="InterPro"/>
</dbReference>
<evidence type="ECO:0000313" key="3">
    <source>
        <dbReference type="EMBL" id="GHO94243.1"/>
    </source>
</evidence>
<dbReference type="InterPro" id="IPR051698">
    <property type="entry name" value="Transposase_11-like"/>
</dbReference>
<evidence type="ECO:0000313" key="5">
    <source>
        <dbReference type="EMBL" id="GHO96573.1"/>
    </source>
</evidence>
<keyword evidence="7" id="KW-1185">Reference proteome</keyword>
<dbReference type="EMBL" id="BNJK01000001">
    <property type="protein sequence ID" value="GHO96483.1"/>
    <property type="molecule type" value="Genomic_DNA"/>
</dbReference>
<reference evidence="4" key="1">
    <citation type="submission" date="2020-10" db="EMBL/GenBank/DDBJ databases">
        <title>Taxonomic study of unclassified bacteria belonging to the class Ktedonobacteria.</title>
        <authorList>
            <person name="Yabe S."/>
            <person name="Wang C.M."/>
            <person name="Zheng Y."/>
            <person name="Sakai Y."/>
            <person name="Cavaletti L."/>
            <person name="Monciardini P."/>
            <person name="Donadio S."/>
        </authorList>
    </citation>
    <scope>NUCLEOTIDE SEQUENCE</scope>
    <source>
        <strain evidence="4">ID150040</strain>
    </source>
</reference>
<dbReference type="GO" id="GO:0006313">
    <property type="term" value="P:DNA transposition"/>
    <property type="evidence" value="ECO:0007669"/>
    <property type="project" value="InterPro"/>
</dbReference>
<dbReference type="NCBIfam" id="NF033564">
    <property type="entry name" value="transpos_ISAs1"/>
    <property type="match status" value="1"/>
</dbReference>
<protein>
    <submittedName>
        <fullName evidence="4">ISAs1 family transposase</fullName>
    </submittedName>
</protein>
<gene>
    <name evidence="3" type="ORF">KSF_042910</name>
    <name evidence="4" type="ORF">KSF_065310</name>
    <name evidence="5" type="ORF">KSF_066210</name>
    <name evidence="6" type="ORF">KSF_069930</name>
</gene>
<dbReference type="RefSeq" id="WP_220204991.1">
    <property type="nucleotide sequence ID" value="NZ_BNJK01000001.1"/>
</dbReference>
<comment type="caution">
    <text evidence="4">The sequence shown here is derived from an EMBL/GenBank/DDBJ whole genome shotgun (WGS) entry which is preliminary data.</text>
</comment>
<dbReference type="AlphaFoldDB" id="A0A8J3IM52"/>
<dbReference type="Proteomes" id="UP000597444">
    <property type="component" value="Unassembled WGS sequence"/>
</dbReference>
<proteinExistence type="predicted"/>